<dbReference type="WBParaSite" id="maker-unitig_19744-snap-gene-0.1-mRNA-1">
    <property type="protein sequence ID" value="maker-unitig_19744-snap-gene-0.1-mRNA-1"/>
    <property type="gene ID" value="maker-unitig_19744-snap-gene-0.1"/>
</dbReference>
<dbReference type="GO" id="GO:0000981">
    <property type="term" value="F:DNA-binding transcription factor activity, RNA polymerase II-specific"/>
    <property type="evidence" value="ECO:0007669"/>
    <property type="project" value="TreeGrafter"/>
</dbReference>
<dbReference type="GO" id="GO:0000122">
    <property type="term" value="P:negative regulation of transcription by RNA polymerase II"/>
    <property type="evidence" value="ECO:0007669"/>
    <property type="project" value="TreeGrafter"/>
</dbReference>
<feature type="region of interest" description="Disordered" evidence="1">
    <location>
        <begin position="470"/>
        <end position="489"/>
    </location>
</feature>
<dbReference type="GO" id="GO:0000977">
    <property type="term" value="F:RNA polymerase II transcription regulatory region sequence-specific DNA binding"/>
    <property type="evidence" value="ECO:0007669"/>
    <property type="project" value="TreeGrafter"/>
</dbReference>
<dbReference type="CDD" id="cd06008">
    <property type="entry name" value="NF-X1-zinc-finger"/>
    <property type="match status" value="1"/>
</dbReference>
<evidence type="ECO:0000313" key="3">
    <source>
        <dbReference type="WBParaSite" id="maker-unitig_19744-snap-gene-0.1-mRNA-1"/>
    </source>
</evidence>
<reference evidence="3" key="1">
    <citation type="submission" date="2016-11" db="UniProtKB">
        <authorList>
            <consortium name="WormBaseParasite"/>
        </authorList>
    </citation>
    <scope>IDENTIFICATION</scope>
</reference>
<accession>A0A1I8F4M3</accession>
<dbReference type="Proteomes" id="UP000095280">
    <property type="component" value="Unplaced"/>
</dbReference>
<name>A0A1I8F4M3_9PLAT</name>
<proteinExistence type="predicted"/>
<feature type="compositionally biased region" description="Basic and acidic residues" evidence="1">
    <location>
        <begin position="472"/>
        <end position="489"/>
    </location>
</feature>
<dbReference type="GO" id="GO:0005634">
    <property type="term" value="C:nucleus"/>
    <property type="evidence" value="ECO:0007669"/>
    <property type="project" value="TreeGrafter"/>
</dbReference>
<evidence type="ECO:0000256" key="1">
    <source>
        <dbReference type="SAM" id="MobiDB-lite"/>
    </source>
</evidence>
<sequence>VGGAPFALPARSLRPPSWLRPGTHSCQAHLPSWCLARACRRSPEPGRKRLPSAAGHPHEALTGLGGRCRKLCTDPLRPACEATCGSVLHCRGPAALTVWPPATMATARMPLSTSVTCRCGRLTKEVPCVEATTKYRGSARVTPAVASGGAKRCGYVGFTGAADAASSAAIQQDHPCPQTCLKAAAMRTPPFLPVRCSGHPASPCPAVPGRPTAGFQCPLQRPCGHPSLHECHLAGEPCPPCAYLISKRCHAAARCLRPPLAPLLCHSGDCEAAAERQQQPACKQPCRQARQDCGHPCMLPCHHPEPCKQPPPCQEPVTLRCPCSRRIQEVPCHLTAQMGNAGLHLTVALGGEMDLQAYRELQTRGSLQCDAQCQLEKRNRQLAEALGVETDSNGSTAAAAGGGAVNLAPVYARTLLDLWKAYPSFAAMVESRLDETCSAVVSGRSPEPQHPAPNRDGRKFYLRAGRGVRLRGSADGDGHGEARPGRLPDRKLSAEAQRLFGIGGLLSSSRASIVCCRGAVSRGAPGWQSRRPAAPSYHSGRVATAYSRLPDQMDSMELGGKRGGAAGSSQQLG</sequence>
<dbReference type="InterPro" id="IPR034078">
    <property type="entry name" value="NFX1_fam"/>
</dbReference>
<keyword evidence="2" id="KW-1185">Reference proteome</keyword>
<evidence type="ECO:0000313" key="2">
    <source>
        <dbReference type="Proteomes" id="UP000095280"/>
    </source>
</evidence>
<dbReference type="AlphaFoldDB" id="A0A1I8F4M3"/>
<feature type="region of interest" description="Disordered" evidence="1">
    <location>
        <begin position="553"/>
        <end position="573"/>
    </location>
</feature>
<dbReference type="PANTHER" id="PTHR12360">
    <property type="entry name" value="NUCLEAR TRANSCRIPTION FACTOR, X-BOX BINDING 1 NFX1"/>
    <property type="match status" value="1"/>
</dbReference>
<protein>
    <submittedName>
        <fullName evidence="3">R3H domain-containing protein</fullName>
    </submittedName>
</protein>
<dbReference type="PANTHER" id="PTHR12360:SF12">
    <property type="entry name" value="TRANSCRIPTIONAL REPRESSOR NF-X1"/>
    <property type="match status" value="1"/>
</dbReference>
<organism evidence="2 3">
    <name type="scientific">Macrostomum lignano</name>
    <dbReference type="NCBI Taxonomy" id="282301"/>
    <lineage>
        <taxon>Eukaryota</taxon>
        <taxon>Metazoa</taxon>
        <taxon>Spiralia</taxon>
        <taxon>Lophotrochozoa</taxon>
        <taxon>Platyhelminthes</taxon>
        <taxon>Rhabditophora</taxon>
        <taxon>Macrostomorpha</taxon>
        <taxon>Macrostomida</taxon>
        <taxon>Macrostomidae</taxon>
        <taxon>Macrostomum</taxon>
    </lineage>
</organism>